<evidence type="ECO:0000256" key="3">
    <source>
        <dbReference type="ARBA" id="ARBA00022723"/>
    </source>
</evidence>
<dbReference type="PROSITE" id="PS51837">
    <property type="entry name" value="LITAF"/>
    <property type="match status" value="1"/>
</dbReference>
<dbReference type="GO" id="GO:0008270">
    <property type="term" value="F:zinc ion binding"/>
    <property type="evidence" value="ECO:0007669"/>
    <property type="project" value="TreeGrafter"/>
</dbReference>
<keyword evidence="5" id="KW-0472">Membrane</keyword>
<sequence>MDTQGSTLNSPGHDDTYKIVFFPATDAVETDKKLNAITSEEDETLQVTLNTANVILEPVQSQSTELVTKQPGVEPCMKPENYVIKPEYLGEAPDYIDCPYCKTRQKTEVRHQSTSQTKLAAAGCFLFCGVIPVFVPFVCNWCADTDHHCESCKSLVAHQPHEGKMEAVLPLVSDGVDSRYHSSQYADMSKQSQQKLEPILAEADTGKL</sequence>
<evidence type="ECO:0000259" key="6">
    <source>
        <dbReference type="PROSITE" id="PS51837"/>
    </source>
</evidence>
<evidence type="ECO:0000313" key="7">
    <source>
        <dbReference type="EMBL" id="PTB42505.1"/>
    </source>
</evidence>
<dbReference type="Proteomes" id="UP000240493">
    <property type="component" value="Unassembled WGS sequence"/>
</dbReference>
<evidence type="ECO:0000256" key="5">
    <source>
        <dbReference type="ARBA" id="ARBA00023136"/>
    </source>
</evidence>
<dbReference type="STRING" id="1042311.A0A2T3ZCH1"/>
<keyword evidence="4" id="KW-0862">Zinc</keyword>
<dbReference type="PANTHER" id="PTHR23292:SF6">
    <property type="entry name" value="FI16602P1-RELATED"/>
    <property type="match status" value="1"/>
</dbReference>
<dbReference type="InterPro" id="IPR006629">
    <property type="entry name" value="LITAF"/>
</dbReference>
<evidence type="ECO:0000256" key="1">
    <source>
        <dbReference type="ARBA" id="ARBA00004170"/>
    </source>
</evidence>
<accession>A0A2T3ZCH1</accession>
<reference evidence="7 8" key="1">
    <citation type="submission" date="2016-07" db="EMBL/GenBank/DDBJ databases">
        <title>Multiple horizontal gene transfer events from other fungi enriched the ability of initially mycotrophic Trichoderma (Ascomycota) to feed on dead plant biomass.</title>
        <authorList>
            <consortium name="DOE Joint Genome Institute"/>
            <person name="Aerts A."/>
            <person name="Atanasova L."/>
            <person name="Chenthamara K."/>
            <person name="Zhang J."/>
            <person name="Grujic M."/>
            <person name="Henrissat B."/>
            <person name="Kuo A."/>
            <person name="Salamov A."/>
            <person name="Lipzen A."/>
            <person name="Labutti K."/>
            <person name="Barry K."/>
            <person name="Miao Y."/>
            <person name="Rahimi M.J."/>
            <person name="Shen Q."/>
            <person name="Grigoriev I.V."/>
            <person name="Kubicek C.P."/>
            <person name="Druzhinina I.S."/>
        </authorList>
    </citation>
    <scope>NUCLEOTIDE SEQUENCE [LARGE SCALE GENOMIC DNA]</scope>
    <source>
        <strain evidence="7 8">CBS 433.97</strain>
    </source>
</reference>
<proteinExistence type="inferred from homology"/>
<dbReference type="InterPro" id="IPR037519">
    <property type="entry name" value="LITAF_fam"/>
</dbReference>
<keyword evidence="8" id="KW-1185">Reference proteome</keyword>
<dbReference type="SMART" id="SM00714">
    <property type="entry name" value="LITAF"/>
    <property type="match status" value="1"/>
</dbReference>
<keyword evidence="3" id="KW-0479">Metal-binding</keyword>
<gene>
    <name evidence="7" type="ORF">M441DRAFT_26241</name>
</gene>
<comment type="similarity">
    <text evidence="2">Belongs to the CDIP1/LITAF family.</text>
</comment>
<dbReference type="GO" id="GO:0016020">
    <property type="term" value="C:membrane"/>
    <property type="evidence" value="ECO:0007669"/>
    <property type="project" value="UniProtKB-SubCell"/>
</dbReference>
<dbReference type="PANTHER" id="PTHR23292">
    <property type="entry name" value="LIPOPOLYSACCHARIDE-INDUCED TUMOR NECROSIS FACTOR-ALPHA FACTOR"/>
    <property type="match status" value="1"/>
</dbReference>
<evidence type="ECO:0000256" key="4">
    <source>
        <dbReference type="ARBA" id="ARBA00022833"/>
    </source>
</evidence>
<feature type="domain" description="LITAF" evidence="6">
    <location>
        <begin position="78"/>
        <end position="161"/>
    </location>
</feature>
<name>A0A2T3ZCH1_TRIA4</name>
<dbReference type="OrthoDB" id="5599753at2759"/>
<dbReference type="EMBL" id="KZ679260">
    <property type="protein sequence ID" value="PTB42505.1"/>
    <property type="molecule type" value="Genomic_DNA"/>
</dbReference>
<comment type="subcellular location">
    <subcellularLocation>
        <location evidence="1">Membrane</location>
        <topology evidence="1">Peripheral membrane protein</topology>
    </subcellularLocation>
</comment>
<protein>
    <recommendedName>
        <fullName evidence="6">LITAF domain-containing protein</fullName>
    </recommendedName>
</protein>
<evidence type="ECO:0000256" key="2">
    <source>
        <dbReference type="ARBA" id="ARBA00005975"/>
    </source>
</evidence>
<organism evidence="7 8">
    <name type="scientific">Trichoderma asperellum (strain ATCC 204424 / CBS 433.97 / NBRC 101777)</name>
    <dbReference type="NCBI Taxonomy" id="1042311"/>
    <lineage>
        <taxon>Eukaryota</taxon>
        <taxon>Fungi</taxon>
        <taxon>Dikarya</taxon>
        <taxon>Ascomycota</taxon>
        <taxon>Pezizomycotina</taxon>
        <taxon>Sordariomycetes</taxon>
        <taxon>Hypocreomycetidae</taxon>
        <taxon>Hypocreales</taxon>
        <taxon>Hypocreaceae</taxon>
        <taxon>Trichoderma</taxon>
    </lineage>
</organism>
<dbReference type="Pfam" id="PF10601">
    <property type="entry name" value="zf-LITAF-like"/>
    <property type="match status" value="1"/>
</dbReference>
<dbReference type="AlphaFoldDB" id="A0A2T3ZCH1"/>
<evidence type="ECO:0000313" key="8">
    <source>
        <dbReference type="Proteomes" id="UP000240493"/>
    </source>
</evidence>